<dbReference type="RefSeq" id="WP_038157620.1">
    <property type="nucleotide sequence ID" value="NZ_JMTB01000081.1"/>
</dbReference>
<dbReference type="GO" id="GO:0047465">
    <property type="term" value="F:N-acylglucosamine-6-phosphate 2-epimerase activity"/>
    <property type="evidence" value="ECO:0007669"/>
    <property type="project" value="UniProtKB-EC"/>
</dbReference>
<reference evidence="8" key="1">
    <citation type="submission" date="2014-05" db="EMBL/GenBank/DDBJ databases">
        <title>ATOL: Assembling a taxonomically balanced genome-scale reconstruction of the evolutionary history of the Enterobacteriaceae.</title>
        <authorList>
            <person name="Plunkett G. III"/>
            <person name="Neeno-Eckwall E.C."/>
            <person name="Glasner J.D."/>
            <person name="Perna N.T."/>
        </authorList>
    </citation>
    <scope>NUCLEOTIDE SEQUENCE [LARGE SCALE GENOMIC DNA]</scope>
    <source>
        <strain evidence="8">ATCC 49490</strain>
    </source>
</reference>
<dbReference type="AlphaFoldDB" id="A0A085A890"/>
<evidence type="ECO:0000256" key="4">
    <source>
        <dbReference type="ARBA" id="ARBA00023235"/>
    </source>
</evidence>
<dbReference type="FunFam" id="3.20.20.70:FF:000035">
    <property type="entry name" value="Putative N-acetylmannosamine-6-phosphate 2-epimerase"/>
    <property type="match status" value="1"/>
</dbReference>
<dbReference type="InterPro" id="IPR013785">
    <property type="entry name" value="Aldolase_TIM"/>
</dbReference>
<comment type="similarity">
    <text evidence="6">Belongs to the NanE family.</text>
</comment>
<dbReference type="EC" id="5.1.3.9" evidence="6"/>
<keyword evidence="5 6" id="KW-0119">Carbohydrate metabolism</keyword>
<evidence type="ECO:0000313" key="8">
    <source>
        <dbReference type="Proteomes" id="UP000028630"/>
    </source>
</evidence>
<evidence type="ECO:0000256" key="2">
    <source>
        <dbReference type="ARBA" id="ARBA00002147"/>
    </source>
</evidence>
<name>A0A085A890_9ENTR</name>
<sequence length="235" mass="24888">MQTILNRLKGKLVVSCQALEDEPLHSAFIMSRMAVAAEQGGASGIRANSVVDIEAIKQQVPLPLIGIIKRDYPDSEVYITPTLREVDELMRVAPEIIALDATDRVRPGGLTLSELVAQIRARYPSVLLMADVSTVAEAKTAQALGFDCVGTTLYGYTPATAGHRLPEEDCRLLREVIAAVSVPVIAEGNVGTPELAARCLALGAHAVVVGGAITRPQQITARFVAAIHAQSTDGA</sequence>
<dbReference type="OrthoDB" id="9810372at2"/>
<dbReference type="PANTHER" id="PTHR36204">
    <property type="entry name" value="N-ACETYLMANNOSAMINE-6-PHOSPHATE 2-EPIMERASE-RELATED"/>
    <property type="match status" value="1"/>
</dbReference>
<dbReference type="UniPathway" id="UPA00629">
    <property type="reaction ID" value="UER00682"/>
</dbReference>
<dbReference type="Gene3D" id="3.20.20.70">
    <property type="entry name" value="Aldolase class I"/>
    <property type="match status" value="1"/>
</dbReference>
<evidence type="ECO:0000256" key="6">
    <source>
        <dbReference type="HAMAP-Rule" id="MF_01235"/>
    </source>
</evidence>
<dbReference type="GO" id="GO:0019262">
    <property type="term" value="P:N-acetylneuraminate catabolic process"/>
    <property type="evidence" value="ECO:0007669"/>
    <property type="project" value="UniProtKB-UniRule"/>
</dbReference>
<gene>
    <name evidence="6 7" type="primary">nanE</name>
    <name evidence="7" type="ORF">GTGU_02586</name>
</gene>
<keyword evidence="4 6" id="KW-0413">Isomerase</keyword>
<dbReference type="Proteomes" id="UP000028630">
    <property type="component" value="Unassembled WGS sequence"/>
</dbReference>
<keyword evidence="8" id="KW-1185">Reference proteome</keyword>
<dbReference type="HAMAP" id="MF_01235">
    <property type="entry name" value="ManNAc6P_epimer"/>
    <property type="match status" value="1"/>
</dbReference>
<dbReference type="GO" id="GO:0005975">
    <property type="term" value="P:carbohydrate metabolic process"/>
    <property type="evidence" value="ECO:0007669"/>
    <property type="project" value="UniProtKB-UniRule"/>
</dbReference>
<proteinExistence type="inferred from homology"/>
<evidence type="ECO:0000256" key="5">
    <source>
        <dbReference type="ARBA" id="ARBA00023277"/>
    </source>
</evidence>
<evidence type="ECO:0000256" key="3">
    <source>
        <dbReference type="ARBA" id="ARBA00005081"/>
    </source>
</evidence>
<organism evidence="7 8">
    <name type="scientific">Trabulsiella guamensis ATCC 49490</name>
    <dbReference type="NCBI Taxonomy" id="1005994"/>
    <lineage>
        <taxon>Bacteria</taxon>
        <taxon>Pseudomonadati</taxon>
        <taxon>Pseudomonadota</taxon>
        <taxon>Gammaproteobacteria</taxon>
        <taxon>Enterobacterales</taxon>
        <taxon>Enterobacteriaceae</taxon>
        <taxon>Trabulsiella</taxon>
    </lineage>
</organism>
<dbReference type="eggNOG" id="COG3010">
    <property type="taxonomic scope" value="Bacteria"/>
</dbReference>
<dbReference type="InterPro" id="IPR007260">
    <property type="entry name" value="NanE"/>
</dbReference>
<dbReference type="GO" id="GO:0006053">
    <property type="term" value="P:N-acetylmannosamine catabolic process"/>
    <property type="evidence" value="ECO:0007669"/>
    <property type="project" value="TreeGrafter"/>
</dbReference>
<dbReference type="PANTHER" id="PTHR36204:SF1">
    <property type="entry name" value="N-ACETYLMANNOSAMINE-6-PHOSPHATE 2-EPIMERASE-RELATED"/>
    <property type="match status" value="1"/>
</dbReference>
<evidence type="ECO:0000256" key="1">
    <source>
        <dbReference type="ARBA" id="ARBA00000056"/>
    </source>
</evidence>
<dbReference type="CDD" id="cd04729">
    <property type="entry name" value="NanE"/>
    <property type="match status" value="1"/>
</dbReference>
<protein>
    <recommendedName>
        <fullName evidence="6">Putative N-acetylmannosamine-6-phosphate 2-epimerase</fullName>
        <ecNumber evidence="6">5.1.3.9</ecNumber>
    </recommendedName>
    <alternativeName>
        <fullName evidence="6">ManNAc-6-P epimerase</fullName>
    </alternativeName>
</protein>
<comment type="pathway">
    <text evidence="3 6">Amino-sugar metabolism; N-acetylneuraminate degradation; D-fructose 6-phosphate from N-acetylneuraminate: step 3/5.</text>
</comment>
<dbReference type="EMBL" id="JMTB01000081">
    <property type="protein sequence ID" value="KFC06435.1"/>
    <property type="molecule type" value="Genomic_DNA"/>
</dbReference>
<dbReference type="SUPFAM" id="SSF51366">
    <property type="entry name" value="Ribulose-phoshate binding barrel"/>
    <property type="match status" value="1"/>
</dbReference>
<comment type="catalytic activity">
    <reaction evidence="1 6">
        <text>an N-acyl-D-glucosamine 6-phosphate = an N-acyl-D-mannosamine 6-phosphate</text>
        <dbReference type="Rhea" id="RHEA:23932"/>
        <dbReference type="ChEBI" id="CHEBI:57599"/>
        <dbReference type="ChEBI" id="CHEBI:57666"/>
        <dbReference type="EC" id="5.1.3.9"/>
    </reaction>
</comment>
<accession>A0A085A890</accession>
<comment type="function">
    <text evidence="2 6">Converts N-acetylmannosamine-6-phosphate (ManNAc-6-P) to N-acetylglucosamine-6-phosphate (GlcNAc-6-P).</text>
</comment>
<dbReference type="NCBIfam" id="NF002231">
    <property type="entry name" value="PRK01130.1"/>
    <property type="match status" value="1"/>
</dbReference>
<dbReference type="Pfam" id="PF04131">
    <property type="entry name" value="NanE"/>
    <property type="match status" value="1"/>
</dbReference>
<dbReference type="InterPro" id="IPR011060">
    <property type="entry name" value="RibuloseP-bd_barrel"/>
</dbReference>
<dbReference type="GO" id="GO:0005829">
    <property type="term" value="C:cytosol"/>
    <property type="evidence" value="ECO:0007669"/>
    <property type="project" value="TreeGrafter"/>
</dbReference>
<comment type="caution">
    <text evidence="7">The sequence shown here is derived from an EMBL/GenBank/DDBJ whole genome shotgun (WGS) entry which is preliminary data.</text>
</comment>
<evidence type="ECO:0000313" key="7">
    <source>
        <dbReference type="EMBL" id="KFC06435.1"/>
    </source>
</evidence>